<feature type="region of interest" description="Disordered" evidence="10">
    <location>
        <begin position="1"/>
        <end position="61"/>
    </location>
</feature>
<feature type="compositionally biased region" description="Polar residues" evidence="10">
    <location>
        <begin position="114"/>
        <end position="124"/>
    </location>
</feature>
<dbReference type="Pfam" id="PF15473">
    <property type="entry name" value="PCNP"/>
    <property type="match status" value="1"/>
</dbReference>
<sequence length="152" mass="16854">MSSRHNDSSSNYGSHKIKKERSRSRSPRSKEDKNVKKVIKDEPKDTGQADKNIGLAAKNRLKGMSIQMKLSSLKKEVSKPKLSVAAAFNQDSDSEPEEMPPQAKMRMRNIGRETPTSSGPNSFGKTKHGFSDAQKLFEKSLKEAMDSALADD</sequence>
<evidence type="ECO:0000256" key="1">
    <source>
        <dbReference type="ARBA" id="ARBA00002646"/>
    </source>
</evidence>
<protein>
    <recommendedName>
        <fullName evidence="4">PEST proteolytic signal-containing nuclear protein</fullName>
    </recommendedName>
</protein>
<keyword evidence="9" id="KW-0131">Cell cycle</keyword>
<keyword evidence="8" id="KW-0539">Nucleus</keyword>
<feature type="compositionally biased region" description="Basic residues" evidence="10">
    <location>
        <begin position="15"/>
        <end position="27"/>
    </location>
</feature>
<evidence type="ECO:0000313" key="11">
    <source>
        <dbReference type="EMBL" id="CAH1116204.1"/>
    </source>
</evidence>
<dbReference type="GO" id="GO:0043161">
    <property type="term" value="P:proteasome-mediated ubiquitin-dependent protein catabolic process"/>
    <property type="evidence" value="ECO:0007669"/>
    <property type="project" value="TreeGrafter"/>
</dbReference>
<keyword evidence="6" id="KW-0832">Ubl conjugation</keyword>
<evidence type="ECO:0000256" key="5">
    <source>
        <dbReference type="ARBA" id="ARBA00022553"/>
    </source>
</evidence>
<comment type="subunit">
    <text evidence="3">Interacts with UHRF2/NIRF.</text>
</comment>
<dbReference type="GO" id="GO:0016567">
    <property type="term" value="P:protein ubiquitination"/>
    <property type="evidence" value="ECO:0007669"/>
    <property type="project" value="InterPro"/>
</dbReference>
<dbReference type="OrthoDB" id="10068198at2759"/>
<dbReference type="GO" id="GO:0005634">
    <property type="term" value="C:nucleus"/>
    <property type="evidence" value="ECO:0007669"/>
    <property type="project" value="UniProtKB-SubCell"/>
</dbReference>
<name>A0A9P0DCU2_PHACE</name>
<organism evidence="11 12">
    <name type="scientific">Phaedon cochleariae</name>
    <name type="common">Mustard beetle</name>
    <dbReference type="NCBI Taxonomy" id="80249"/>
    <lineage>
        <taxon>Eukaryota</taxon>
        <taxon>Metazoa</taxon>
        <taxon>Ecdysozoa</taxon>
        <taxon>Arthropoda</taxon>
        <taxon>Hexapoda</taxon>
        <taxon>Insecta</taxon>
        <taxon>Pterygota</taxon>
        <taxon>Neoptera</taxon>
        <taxon>Endopterygota</taxon>
        <taxon>Coleoptera</taxon>
        <taxon>Polyphaga</taxon>
        <taxon>Cucujiformia</taxon>
        <taxon>Chrysomeloidea</taxon>
        <taxon>Chrysomelidae</taxon>
        <taxon>Chrysomelinae</taxon>
        <taxon>Chrysomelini</taxon>
        <taxon>Phaedon</taxon>
    </lineage>
</organism>
<feature type="compositionally biased region" description="Basic and acidic residues" evidence="10">
    <location>
        <begin position="28"/>
        <end position="48"/>
    </location>
</feature>
<evidence type="ECO:0000256" key="4">
    <source>
        <dbReference type="ARBA" id="ARBA00022059"/>
    </source>
</evidence>
<dbReference type="AlphaFoldDB" id="A0A9P0DCU2"/>
<evidence type="ECO:0000256" key="10">
    <source>
        <dbReference type="SAM" id="MobiDB-lite"/>
    </source>
</evidence>
<evidence type="ECO:0000256" key="9">
    <source>
        <dbReference type="ARBA" id="ARBA00023306"/>
    </source>
</evidence>
<evidence type="ECO:0000256" key="8">
    <source>
        <dbReference type="ARBA" id="ARBA00023242"/>
    </source>
</evidence>
<keyword evidence="12" id="KW-1185">Reference proteome</keyword>
<keyword evidence="5" id="KW-0597">Phosphoprotein</keyword>
<comment type="function">
    <text evidence="1">May be involved in cell cycle regulation.</text>
</comment>
<reference evidence="11" key="2">
    <citation type="submission" date="2022-10" db="EMBL/GenBank/DDBJ databases">
        <authorList>
            <consortium name="ENA_rothamsted_submissions"/>
            <consortium name="culmorum"/>
            <person name="King R."/>
        </authorList>
    </citation>
    <scope>NUCLEOTIDE SEQUENCE</scope>
</reference>
<dbReference type="InterPro" id="IPR029169">
    <property type="entry name" value="PCNP"/>
</dbReference>
<evidence type="ECO:0000313" key="12">
    <source>
        <dbReference type="Proteomes" id="UP001153737"/>
    </source>
</evidence>
<dbReference type="EMBL" id="OU896707">
    <property type="protein sequence ID" value="CAH1116204.1"/>
    <property type="molecule type" value="Genomic_DNA"/>
</dbReference>
<reference evidence="11" key="1">
    <citation type="submission" date="2022-01" db="EMBL/GenBank/DDBJ databases">
        <authorList>
            <person name="King R."/>
        </authorList>
    </citation>
    <scope>NUCLEOTIDE SEQUENCE</scope>
</reference>
<proteinExistence type="predicted"/>
<dbReference type="Proteomes" id="UP001153737">
    <property type="component" value="Chromosome 1"/>
</dbReference>
<dbReference type="PANTHER" id="PTHR16523">
    <property type="entry name" value="PEST PROTEOLYTIC SIGNAL-CONTAINING NUCLEAR PROTEIN"/>
    <property type="match status" value="1"/>
</dbReference>
<evidence type="ECO:0000256" key="2">
    <source>
        <dbReference type="ARBA" id="ARBA00004123"/>
    </source>
</evidence>
<evidence type="ECO:0000256" key="7">
    <source>
        <dbReference type="ARBA" id="ARBA00022990"/>
    </source>
</evidence>
<feature type="region of interest" description="Disordered" evidence="10">
    <location>
        <begin position="85"/>
        <end position="135"/>
    </location>
</feature>
<evidence type="ECO:0000256" key="6">
    <source>
        <dbReference type="ARBA" id="ARBA00022843"/>
    </source>
</evidence>
<gene>
    <name evidence="11" type="ORF">PHAECO_LOCUS185</name>
</gene>
<keyword evidence="7" id="KW-0007">Acetylation</keyword>
<accession>A0A9P0DCU2</accession>
<comment type="subcellular location">
    <subcellularLocation>
        <location evidence="2">Nucleus</location>
    </subcellularLocation>
</comment>
<evidence type="ECO:0000256" key="3">
    <source>
        <dbReference type="ARBA" id="ARBA00011097"/>
    </source>
</evidence>
<dbReference type="PANTHER" id="PTHR16523:SF6">
    <property type="entry name" value="PEST PROTEOLYTIC SIGNAL-CONTAINING NUCLEAR PROTEIN"/>
    <property type="match status" value="1"/>
</dbReference>